<reference evidence="3 4" key="1">
    <citation type="submission" date="2014-04" db="EMBL/GenBank/DDBJ databases">
        <title>Comparative genomics and transcriptomics to identify genetic mechanisms underlying the emergence of carbapenem resistant Acinetobacter baumannii (CRAb).</title>
        <authorList>
            <person name="Harris A.D."/>
            <person name="Johnson K.J."/>
            <person name="George J."/>
            <person name="Nadendla S."/>
            <person name="Daugherty S.C."/>
            <person name="Parankush S."/>
            <person name="Sadzewicz L."/>
            <person name="Tallon L."/>
            <person name="Sengamalay N."/>
            <person name="Hazen T.H."/>
            <person name="Rasko D.A."/>
        </authorList>
    </citation>
    <scope>NUCLEOTIDE SEQUENCE [LARGE SCALE GENOMIC DNA]</scope>
    <source>
        <strain evidence="3 4">21072</strain>
    </source>
</reference>
<feature type="domain" description="Cyclophilin-like" evidence="2">
    <location>
        <begin position="49"/>
        <end position="152"/>
    </location>
</feature>
<gene>
    <name evidence="3" type="ORF">J596_0938</name>
</gene>
<evidence type="ECO:0000313" key="4">
    <source>
        <dbReference type="Proteomes" id="UP000027327"/>
    </source>
</evidence>
<evidence type="ECO:0000256" key="1">
    <source>
        <dbReference type="SAM" id="SignalP"/>
    </source>
</evidence>
<evidence type="ECO:0000259" key="2">
    <source>
        <dbReference type="Pfam" id="PF18050"/>
    </source>
</evidence>
<feature type="chain" id="PRO_5001610822" description="Cyclophilin-like domain-containing protein" evidence="1">
    <location>
        <begin position="25"/>
        <end position="158"/>
    </location>
</feature>
<comment type="caution">
    <text evidence="3">The sequence shown here is derived from an EMBL/GenBank/DDBJ whole genome shotgun (WGS) entry which is preliminary data.</text>
</comment>
<dbReference type="InterPro" id="IPR029000">
    <property type="entry name" value="Cyclophilin-like_dom_sf"/>
</dbReference>
<dbReference type="AlphaFoldDB" id="A0A062IQV3"/>
<evidence type="ECO:0000313" key="3">
    <source>
        <dbReference type="EMBL" id="KCY20837.1"/>
    </source>
</evidence>
<dbReference type="Gene3D" id="2.40.100.20">
    <property type="match status" value="1"/>
</dbReference>
<organism evidence="3 4">
    <name type="scientific">Acinetobacter baumannii 21072</name>
    <dbReference type="NCBI Taxonomy" id="1310697"/>
    <lineage>
        <taxon>Bacteria</taxon>
        <taxon>Pseudomonadati</taxon>
        <taxon>Pseudomonadota</taxon>
        <taxon>Gammaproteobacteria</taxon>
        <taxon>Moraxellales</taxon>
        <taxon>Moraxellaceae</taxon>
        <taxon>Acinetobacter</taxon>
        <taxon>Acinetobacter calcoaceticus/baumannii complex</taxon>
    </lineage>
</organism>
<dbReference type="Pfam" id="PF18050">
    <property type="entry name" value="Cyclophil_like2"/>
    <property type="match status" value="1"/>
</dbReference>
<dbReference type="Proteomes" id="UP000027327">
    <property type="component" value="Unassembled WGS sequence"/>
</dbReference>
<dbReference type="PATRIC" id="fig|1310697.3.peg.897"/>
<accession>A0A062IQV3</accession>
<dbReference type="SUPFAM" id="SSF50891">
    <property type="entry name" value="Cyclophilin-like"/>
    <property type="match status" value="1"/>
</dbReference>
<dbReference type="RefSeq" id="WP_002057803.1">
    <property type="nucleotide sequence ID" value="NZ_JMOD01000011.1"/>
</dbReference>
<sequence length="158" mass="17524">MANYKFFKGLVSLCFLFSVTSASYAIKPQGKNQQRVSMMKIRIDIDGTQQPLFATLAITPTVEDFIKQLPLTLTLKDYDATEKISDLPTKLTTQNAPDGYAGKAGDLTYYAPWGNLAFFYKNSAVGYANGLIFLGKLDAIPHAFKQKQPIKISISQIE</sequence>
<protein>
    <recommendedName>
        <fullName evidence="2">Cyclophilin-like domain-containing protein</fullName>
    </recommendedName>
</protein>
<name>A0A062IQV3_ACIBA</name>
<keyword evidence="1" id="KW-0732">Signal</keyword>
<feature type="signal peptide" evidence="1">
    <location>
        <begin position="1"/>
        <end position="24"/>
    </location>
</feature>
<dbReference type="InterPro" id="IPR041183">
    <property type="entry name" value="Cyclophilin-like"/>
</dbReference>
<proteinExistence type="predicted"/>
<dbReference type="EMBL" id="JMOD01000011">
    <property type="protein sequence ID" value="KCY20837.1"/>
    <property type="molecule type" value="Genomic_DNA"/>
</dbReference>